<accession>A0A1F4VYS4</accession>
<dbReference type="Proteomes" id="UP000176614">
    <property type="component" value="Unassembled WGS sequence"/>
</dbReference>
<name>A0A1F4VYS4_UNCKA</name>
<dbReference type="EMBL" id="MEVT01000021">
    <property type="protein sequence ID" value="OGC62314.1"/>
    <property type="molecule type" value="Genomic_DNA"/>
</dbReference>
<reference evidence="1 2" key="1">
    <citation type="journal article" date="2016" name="Nat. Commun.">
        <title>Thousands of microbial genomes shed light on interconnected biogeochemical processes in an aquifer system.</title>
        <authorList>
            <person name="Anantharaman K."/>
            <person name="Brown C.T."/>
            <person name="Hug L.A."/>
            <person name="Sharon I."/>
            <person name="Castelle C.J."/>
            <person name="Probst A.J."/>
            <person name="Thomas B.C."/>
            <person name="Singh A."/>
            <person name="Wilkins M.J."/>
            <person name="Karaoz U."/>
            <person name="Brodie E.L."/>
            <person name="Williams K.H."/>
            <person name="Hubbard S.S."/>
            <person name="Banfield J.F."/>
        </authorList>
    </citation>
    <scope>NUCLEOTIDE SEQUENCE [LARGE SCALE GENOMIC DNA]</scope>
</reference>
<comment type="caution">
    <text evidence="1">The sequence shown here is derived from an EMBL/GenBank/DDBJ whole genome shotgun (WGS) entry which is preliminary data.</text>
</comment>
<dbReference type="AlphaFoldDB" id="A0A1F4VYS4"/>
<organism evidence="1 2">
    <name type="scientific">candidate division WWE3 bacterium RIFOXYA2_FULL_46_9</name>
    <dbReference type="NCBI Taxonomy" id="1802636"/>
    <lineage>
        <taxon>Bacteria</taxon>
        <taxon>Katanobacteria</taxon>
    </lineage>
</organism>
<evidence type="ECO:0000313" key="1">
    <source>
        <dbReference type="EMBL" id="OGC62314.1"/>
    </source>
</evidence>
<evidence type="ECO:0000313" key="2">
    <source>
        <dbReference type="Proteomes" id="UP000176614"/>
    </source>
</evidence>
<sequence length="141" mass="16100">MADERHRREVVREATYPVLIQKFPNLNKNALFAEGGGYISGENAFRKIEDLVALAEIFGFTDRVWTFDIHGQLPVMYIDLGPKVPEEPDSGRIVKKIYSKSGSYNNQPYLSIWGENWDPSVLNKEMQVTHDGSGEYHIVLK</sequence>
<proteinExistence type="predicted"/>
<gene>
    <name evidence="1" type="ORF">A2264_01975</name>
</gene>
<protein>
    <submittedName>
        <fullName evidence="1">Uncharacterized protein</fullName>
    </submittedName>
</protein>